<dbReference type="SUPFAM" id="SSF53613">
    <property type="entry name" value="Ribokinase-like"/>
    <property type="match status" value="1"/>
</dbReference>
<proteinExistence type="predicted"/>
<dbReference type="EMBL" id="BMNE01000003">
    <property type="protein sequence ID" value="GGN79414.1"/>
    <property type="molecule type" value="Genomic_DNA"/>
</dbReference>
<dbReference type="RefSeq" id="WP_189027969.1">
    <property type="nucleotide sequence ID" value="NZ_BMNE01000003.1"/>
</dbReference>
<accession>A0ABQ2KCJ6</accession>
<reference evidence="2" key="1">
    <citation type="journal article" date="2019" name="Int. J. Syst. Evol. Microbiol.">
        <title>The Global Catalogue of Microorganisms (GCM) 10K type strain sequencing project: providing services to taxonomists for standard genome sequencing and annotation.</title>
        <authorList>
            <consortium name="The Broad Institute Genomics Platform"/>
            <consortium name="The Broad Institute Genome Sequencing Center for Infectious Disease"/>
            <person name="Wu L."/>
            <person name="Ma J."/>
        </authorList>
    </citation>
    <scope>NUCLEOTIDE SEQUENCE [LARGE SCALE GENOMIC DNA]</scope>
    <source>
        <strain evidence="2">CGMCC 4.7329</strain>
    </source>
</reference>
<sequence length="198" mass="20399">MAQATNGEASAGQQQCLDTIGRTARHCDYFVLSGSATPGLDAGFSAAVARAVGAAGGELIADIAGTQLTAMLAERVFLLRLDRVEAAALIGYPITTYADAGAANSLLRERGACDHAITTVGALARRRDRASTSGNGVCAPALTATAAHTGASRRSSAGLYWSPPTSAVLGIMVRVLGHHLEHSQIRHPGQIPFPSRIP</sequence>
<dbReference type="Gene3D" id="3.40.1190.20">
    <property type="match status" value="1"/>
</dbReference>
<dbReference type="InterPro" id="IPR029056">
    <property type="entry name" value="Ribokinase-like"/>
</dbReference>
<evidence type="ECO:0000313" key="1">
    <source>
        <dbReference type="EMBL" id="GGN79414.1"/>
    </source>
</evidence>
<evidence type="ECO:0000313" key="2">
    <source>
        <dbReference type="Proteomes" id="UP000658127"/>
    </source>
</evidence>
<gene>
    <name evidence="1" type="ORF">GCM10011610_27810</name>
</gene>
<dbReference type="Proteomes" id="UP000658127">
    <property type="component" value="Unassembled WGS sequence"/>
</dbReference>
<name>A0ABQ2KCJ6_9NOCA</name>
<protein>
    <submittedName>
        <fullName evidence="1">Uncharacterized protein</fullName>
    </submittedName>
</protein>
<keyword evidence="2" id="KW-1185">Reference proteome</keyword>
<organism evidence="1 2">
    <name type="scientific">Nocardia rhizosphaerihabitans</name>
    <dbReference type="NCBI Taxonomy" id="1691570"/>
    <lineage>
        <taxon>Bacteria</taxon>
        <taxon>Bacillati</taxon>
        <taxon>Actinomycetota</taxon>
        <taxon>Actinomycetes</taxon>
        <taxon>Mycobacteriales</taxon>
        <taxon>Nocardiaceae</taxon>
        <taxon>Nocardia</taxon>
    </lineage>
</organism>
<comment type="caution">
    <text evidence="1">The sequence shown here is derived from an EMBL/GenBank/DDBJ whole genome shotgun (WGS) entry which is preliminary data.</text>
</comment>